<feature type="transmembrane region" description="Helical" evidence="5">
    <location>
        <begin position="106"/>
        <end position="127"/>
    </location>
</feature>
<feature type="transmembrane region" description="Helical" evidence="5">
    <location>
        <begin position="160"/>
        <end position="180"/>
    </location>
</feature>
<feature type="transmembrane region" description="Helical" evidence="5">
    <location>
        <begin position="35"/>
        <end position="61"/>
    </location>
</feature>
<dbReference type="Proteomes" id="UP000075391">
    <property type="component" value="Unassembled WGS sequence"/>
</dbReference>
<proteinExistence type="predicted"/>
<comment type="caution">
    <text evidence="6">The sequence shown here is derived from an EMBL/GenBank/DDBJ whole genome shotgun (WGS) entry which is preliminary data.</text>
</comment>
<organism evidence="6 7">
    <name type="scientific">Bdellovibrio bacteriovorus</name>
    <dbReference type="NCBI Taxonomy" id="959"/>
    <lineage>
        <taxon>Bacteria</taxon>
        <taxon>Pseudomonadati</taxon>
        <taxon>Bdellovibrionota</taxon>
        <taxon>Bdellovibrionia</taxon>
        <taxon>Bdellovibrionales</taxon>
        <taxon>Pseudobdellovibrionaceae</taxon>
        <taxon>Bdellovibrio</taxon>
    </lineage>
</organism>
<dbReference type="InterPro" id="IPR003810">
    <property type="entry name" value="Mntp/YtaF"/>
</dbReference>
<evidence type="ECO:0000256" key="3">
    <source>
        <dbReference type="ARBA" id="ARBA00022989"/>
    </source>
</evidence>
<feature type="transmembrane region" description="Helical" evidence="5">
    <location>
        <begin position="6"/>
        <end position="23"/>
    </location>
</feature>
<dbReference type="PANTHER" id="PTHR35529:SF1">
    <property type="entry name" value="MANGANESE EFFLUX PUMP MNTP-RELATED"/>
    <property type="match status" value="1"/>
</dbReference>
<evidence type="ECO:0000256" key="5">
    <source>
        <dbReference type="SAM" id="Phobius"/>
    </source>
</evidence>
<gene>
    <name evidence="6" type="ORF">AZI85_06885</name>
</gene>
<keyword evidence="2 5" id="KW-0812">Transmembrane</keyword>
<accession>A0A150WFV7</accession>
<reference evidence="6 7" key="1">
    <citation type="submission" date="2016-03" db="EMBL/GenBank/DDBJ databases">
        <authorList>
            <person name="Ploux O."/>
        </authorList>
    </citation>
    <scope>NUCLEOTIDE SEQUENCE [LARGE SCALE GENOMIC DNA]</scope>
    <source>
        <strain evidence="6 7">BER2</strain>
    </source>
</reference>
<evidence type="ECO:0008006" key="8">
    <source>
        <dbReference type="Google" id="ProtNLM"/>
    </source>
</evidence>
<evidence type="ECO:0000313" key="6">
    <source>
        <dbReference type="EMBL" id="KYG61929.1"/>
    </source>
</evidence>
<dbReference type="AlphaFoldDB" id="A0A150WFV7"/>
<name>A0A150WFV7_BDEBC</name>
<keyword evidence="1" id="KW-1003">Cell membrane</keyword>
<evidence type="ECO:0000256" key="2">
    <source>
        <dbReference type="ARBA" id="ARBA00022692"/>
    </source>
</evidence>
<dbReference type="OrthoDB" id="9811590at2"/>
<feature type="transmembrane region" description="Helical" evidence="5">
    <location>
        <begin position="133"/>
        <end position="153"/>
    </location>
</feature>
<dbReference type="EMBL" id="LUKF01000016">
    <property type="protein sequence ID" value="KYG61929.1"/>
    <property type="molecule type" value="Genomic_DNA"/>
</dbReference>
<dbReference type="PANTHER" id="PTHR35529">
    <property type="entry name" value="MANGANESE EFFLUX PUMP MNTP-RELATED"/>
    <property type="match status" value="1"/>
</dbReference>
<evidence type="ECO:0000313" key="7">
    <source>
        <dbReference type="Proteomes" id="UP000075391"/>
    </source>
</evidence>
<keyword evidence="3 5" id="KW-1133">Transmembrane helix</keyword>
<evidence type="ECO:0000256" key="4">
    <source>
        <dbReference type="ARBA" id="ARBA00023136"/>
    </source>
</evidence>
<dbReference type="Pfam" id="PF02659">
    <property type="entry name" value="Mntp"/>
    <property type="match status" value="1"/>
</dbReference>
<dbReference type="RefSeq" id="WP_063244074.1">
    <property type="nucleotide sequence ID" value="NZ_LUKF01000016.1"/>
</dbReference>
<sequence length="182" mass="19222">MIEVIVLGLILSADSFSAALAMGGRPFTRKDALKFAFSSGGAEAVVTLLGFLAGAKIIAHIADYDHWIAFSLLAAVAAHMAHEGFTALRSKEPAEDANEFHSFTKVLIVSFATSLDALGVGISLGIANKDISYYVVSIGIFAFLTTLLGLYLARHLSDKMGPIFTLIGSLVLAVMAVQMLSI</sequence>
<protein>
    <recommendedName>
        <fullName evidence="8">Manganese efflux pump MntP</fullName>
    </recommendedName>
</protein>
<keyword evidence="4 5" id="KW-0472">Membrane</keyword>
<evidence type="ECO:0000256" key="1">
    <source>
        <dbReference type="ARBA" id="ARBA00022475"/>
    </source>
</evidence>